<dbReference type="Gene3D" id="3.60.21.10">
    <property type="match status" value="1"/>
</dbReference>
<keyword evidence="3" id="KW-0269">Exonuclease</keyword>
<proteinExistence type="predicted"/>
<dbReference type="PIRSF" id="PIRSF033091">
    <property type="entry name" value="Pesterase_YhaO"/>
    <property type="match status" value="1"/>
</dbReference>
<dbReference type="AlphaFoldDB" id="A0A9X3FX09"/>
<dbReference type="InterPro" id="IPR004843">
    <property type="entry name" value="Calcineurin-like_PHP"/>
</dbReference>
<dbReference type="InterPro" id="IPR050535">
    <property type="entry name" value="DNA_Repair-Maintenance_Comp"/>
</dbReference>
<dbReference type="Pfam" id="PF00149">
    <property type="entry name" value="Metallophos"/>
    <property type="match status" value="1"/>
</dbReference>
<dbReference type="CDD" id="cd00840">
    <property type="entry name" value="MPP_Mre11_N"/>
    <property type="match status" value="1"/>
</dbReference>
<accession>A0A9X3FX09</accession>
<keyword evidence="4" id="KW-1185">Reference proteome</keyword>
<dbReference type="RefSeq" id="WP_268752410.1">
    <property type="nucleotide sequence ID" value="NZ_JAPRFQ010000002.1"/>
</dbReference>
<protein>
    <submittedName>
        <fullName evidence="3">DNA repair exonuclease</fullName>
    </submittedName>
</protein>
<dbReference type="InterPro" id="IPR041796">
    <property type="entry name" value="Mre11_N"/>
</dbReference>
<comment type="caution">
    <text evidence="3">The sequence shown here is derived from an EMBL/GenBank/DDBJ whole genome shotgun (WGS) entry which is preliminary data.</text>
</comment>
<sequence>MIRFVHTADLHLDQTFNKIAAKDSNLAQNLSLATAESFQRLVDTAINEQVDFMIIAGDAYDGERASLKAQFFFEREMERLATANIPVYLSYGNHDYVKDPSHRLQLPDNVNVFASDGTTFIYESTNGDQVAISGFSYDKRWIEDSQMGHFPDRQGEVDFHIGVYHGDMSRKSAGKQYAPFNLAELRQHGYDYWALGHIHQRQQLSANPPTYYPGNIQGANFKELGPKGALLVSLQVGQKAELEFIESSDWQFIETVKELQPITSLEALRDQIERGLHEQIMYAKEEGLNLIGRLRFQSNGDEETLYWWHNYANELLEQLQWSLNNQNASRQEKVYLADLKLDVSSQAQWSASRAFNDALKAAYDRYHDEEVFQAAITDLTKNCQWQQQMATRLDSQDFQTDVLDRVRELIVLEQASQNQEQRRG</sequence>
<dbReference type="Proteomes" id="UP001146670">
    <property type="component" value="Unassembled WGS sequence"/>
</dbReference>
<feature type="domain" description="Calcineurin-like phosphoesterase" evidence="2">
    <location>
        <begin position="2"/>
        <end position="200"/>
    </location>
</feature>
<dbReference type="SUPFAM" id="SSF56300">
    <property type="entry name" value="Metallo-dependent phosphatases"/>
    <property type="match status" value="1"/>
</dbReference>
<keyword evidence="1" id="KW-0378">Hydrolase</keyword>
<evidence type="ECO:0000313" key="3">
    <source>
        <dbReference type="EMBL" id="MCZ0726082.1"/>
    </source>
</evidence>
<dbReference type="InterPro" id="IPR014576">
    <property type="entry name" value="Pesterase_YhaO"/>
</dbReference>
<name>A0A9X3FX09_9LACT</name>
<reference evidence="3" key="1">
    <citation type="submission" date="2022-12" db="EMBL/GenBank/DDBJ databases">
        <title>Description and comparative metabolic analysis of Aerococcus sp. nov., isolated from the feces of a pig.</title>
        <authorList>
            <person name="Chang Y.-H."/>
        </authorList>
    </citation>
    <scope>NUCLEOTIDE SEQUENCE</scope>
    <source>
        <strain evidence="3">YH-aer222</strain>
    </source>
</reference>
<dbReference type="InterPro" id="IPR029052">
    <property type="entry name" value="Metallo-depent_PP-like"/>
</dbReference>
<evidence type="ECO:0000313" key="4">
    <source>
        <dbReference type="Proteomes" id="UP001146670"/>
    </source>
</evidence>
<evidence type="ECO:0000256" key="1">
    <source>
        <dbReference type="ARBA" id="ARBA00022801"/>
    </source>
</evidence>
<keyword evidence="3" id="KW-0540">Nuclease</keyword>
<gene>
    <name evidence="3" type="ORF">OW157_05780</name>
</gene>
<organism evidence="3 4">
    <name type="scientific">Aerococcus kribbianus</name>
    <dbReference type="NCBI Taxonomy" id="2999064"/>
    <lineage>
        <taxon>Bacteria</taxon>
        <taxon>Bacillati</taxon>
        <taxon>Bacillota</taxon>
        <taxon>Bacilli</taxon>
        <taxon>Lactobacillales</taxon>
        <taxon>Aerococcaceae</taxon>
        <taxon>Aerococcus</taxon>
    </lineage>
</organism>
<evidence type="ECO:0000259" key="2">
    <source>
        <dbReference type="Pfam" id="PF00149"/>
    </source>
</evidence>
<dbReference type="PANTHER" id="PTHR30337">
    <property type="entry name" value="COMPONENT OF ATP-DEPENDENT DSDNA EXONUCLEASE"/>
    <property type="match status" value="1"/>
</dbReference>
<dbReference type="EMBL" id="JAPRFR010000002">
    <property type="protein sequence ID" value="MCZ0726082.1"/>
    <property type="molecule type" value="Genomic_DNA"/>
</dbReference>
<dbReference type="PANTHER" id="PTHR30337:SF7">
    <property type="entry name" value="PHOSPHOESTERASE"/>
    <property type="match status" value="1"/>
</dbReference>
<dbReference type="GO" id="GO:0004527">
    <property type="term" value="F:exonuclease activity"/>
    <property type="evidence" value="ECO:0007669"/>
    <property type="project" value="UniProtKB-KW"/>
</dbReference>